<feature type="compositionally biased region" description="Low complexity" evidence="1">
    <location>
        <begin position="806"/>
        <end position="817"/>
    </location>
</feature>
<feature type="region of interest" description="Disordered" evidence="1">
    <location>
        <begin position="263"/>
        <end position="288"/>
    </location>
</feature>
<dbReference type="GO" id="GO:0004674">
    <property type="term" value="F:protein serine/threonine kinase activity"/>
    <property type="evidence" value="ECO:0007669"/>
    <property type="project" value="TreeGrafter"/>
</dbReference>
<feature type="region of interest" description="Disordered" evidence="1">
    <location>
        <begin position="309"/>
        <end position="360"/>
    </location>
</feature>
<evidence type="ECO:0000313" key="4">
    <source>
        <dbReference type="EMBL" id="GIL53569.1"/>
    </source>
</evidence>
<dbReference type="PANTHER" id="PTHR44329:SF289">
    <property type="entry name" value="SERINE_THREONINE-PROTEIN KINASE VIK"/>
    <property type="match status" value="1"/>
</dbReference>
<evidence type="ECO:0000259" key="3">
    <source>
        <dbReference type="SMART" id="SM00219"/>
    </source>
</evidence>
<dbReference type="InterPro" id="IPR051681">
    <property type="entry name" value="Ser/Thr_Kinases-Pseudokinases"/>
</dbReference>
<feature type="compositionally biased region" description="Polar residues" evidence="1">
    <location>
        <begin position="1110"/>
        <end position="1119"/>
    </location>
</feature>
<comment type="caution">
    <text evidence="4">The sequence shown here is derived from an EMBL/GenBank/DDBJ whole genome shotgun (WGS) entry which is preliminary data.</text>
</comment>
<reference evidence="4" key="1">
    <citation type="journal article" date="2021" name="Proc. Natl. Acad. Sci. U.S.A.">
        <title>Three genomes in the algal genus Volvox reveal the fate of a haploid sex-determining region after a transition to homothallism.</title>
        <authorList>
            <person name="Yamamoto K."/>
            <person name="Hamaji T."/>
            <person name="Kawai-Toyooka H."/>
            <person name="Matsuzaki R."/>
            <person name="Takahashi F."/>
            <person name="Nishimura Y."/>
            <person name="Kawachi M."/>
            <person name="Noguchi H."/>
            <person name="Minakuchi Y."/>
            <person name="Umen J.G."/>
            <person name="Toyoda A."/>
            <person name="Nozaki H."/>
        </authorList>
    </citation>
    <scope>NUCLEOTIDE SEQUENCE</scope>
    <source>
        <strain evidence="4">NIES-3780</strain>
    </source>
</reference>
<dbReference type="Pfam" id="PF07714">
    <property type="entry name" value="PK_Tyr_Ser-Thr"/>
    <property type="match status" value="2"/>
</dbReference>
<sequence>MNYSSAGCGSHLQDRLRRPSKRGTTRVLLLALAVTCLLKTCESHQNATAVDFLDALARSQSRLPGSASDIFPASIHTVTPGIAADLRAQHYDPARSPAAVVKKSAKLTGSVALLHYQESDHLDGKRQDRVLVDLGSASRGFLLLTKGIELILEHMTLAGFELGLTHIATEPTQIADGLGGKNGTNDGSANVRDGFSVPKHVATLISEHLIHRASRGTLILNDVILALGHCSMVEWDTGAELAQALPEREVRGRPDLQPRVAMGFGADAHGHPMTQLPQQEDETDDELGGSRVDVSRHLLRGQGQAATIISATTTTMMDRRTEQDAERKQQSGGQADAMQSAAGAPASESGSRRTGHLGPLSGRFLTKGGAVIELRNTSVWCTSDFAADASTDSAFIVDDIAIAGTAADAAAGEHRGGARKTEPGWRRLTAAVESSQVLPVVRPKSVSVISSLVQGLILVGVVMVAVGGVWLQRLLSCACLAPSRQAPTTGTDVSRTQNGSRSFHKLSTSLVCNSHNHALSGLSRFSAQLRKGEDSSVRDGSIRRGSILSRIGVDISVRGGGGSVDDRGGGSRHQPCVPELPALVNELSEMKPAGQGRLAITLQGIWQHQQRVVVKVLTHAEDCCFMLEQVGEVWTRLTHANIVSCVAAETFPASALASKPAMAELIPKPTSTDATLQTWLVLERCENGSLAAVLAHRYQQQQQQAARKAVAAAASTGATEPPPKEAATARQSDRRQGRSIKGKPKSSTDEVAAAPATPGATPPQAQGLAAPTAPPALEEVPSPSAAAAPPLSLPSPKTGQSGEITAAAASGPSSCASGTGGAGEEGDGGNGSGGGAGNSRSGGGSSGDTQAAPLPGLMPIAEVLSIAHDVASGLAYLHSLDLCHGDLRAENVMVQTIVLPSSTRASGGESPATDLSATPELVVGGGQCLATVDLAGLPYVDGAASSTAPVASAAAVALGSCHTVDEGLAVMYGSTGGHSDVTDGPGGGGVSCAGGAGVNIQRRMASNLSSCGNTANASCTGVPDSSVHGWSNSLRHSNGFMTGSTYTSTMTTQAGGGGPGGGGGGGRSLEPGSVDDRLGPGSLQSQGLGSNCYFSHAGRPMGQPHPLSGYNKSSTGGCPSATSRYGTVAPAGAGAAEDGATAAAMGVGPCGSSQQPPQQVRAPGSLMAGGGASFARRQSNGSLSAANTNSGNDVTAMSKALSGLTAWPESPHEGRHVGGLAAVAATSLAAAGGSSSGAPVTFNRMGSGVGGALPSPARKTPLIGGLKSALLAPDAAKMMASASASVSTVASPVAPPMTPQSQVLVPNMSAEVSPFTNVLCQAPLPDDDSSLASPVAPARLPSCPSDGPGVSSSAAPVISPRILALQINDPTDSSQPPSPNGGCGGGGCSAGPSTPTGGGGGSGIGGIVAPTGMGGAGEAGGAAGRSRSAVGIGVVCTIAAHQGRRSSGPSAAPPALPVIRRIAKLTDPWLSLARMPPDCAGGPWTPETADAVGATSGADVSHLPPELLLSGRLHPSSDVYSLGILMWRMLSATGEAPYAKLRPAEVAYKVVVCGMRPSFSPTVPEPLRRLVEDCWLSDPAARPTVQQVIQRISELQANAAVLQNQWRERHALFGLVSTVPISAVAVQPLRGEQNEVAARWAEAAGIKVLRKSTSLGGAAATAAAAAAVAAAAGRSELSGHASFGGRSSRGQSGTFNTVTSYTSIGASGSAAHMYQQPPPPTPPAGPITNMSTMHFSTTTMESISNSNAMSDGHVRGSHSNHRSASPFIGHLSVQPDRRGLDPF</sequence>
<gene>
    <name evidence="4" type="ORF">Vafri_9179</name>
</gene>
<dbReference type="SMART" id="SM00219">
    <property type="entry name" value="TyrKc"/>
    <property type="match status" value="1"/>
</dbReference>
<dbReference type="Gene3D" id="1.10.510.10">
    <property type="entry name" value="Transferase(Phosphotransferase) domain 1"/>
    <property type="match status" value="3"/>
</dbReference>
<feature type="region of interest" description="Disordered" evidence="1">
    <location>
        <begin position="1749"/>
        <end position="1783"/>
    </location>
</feature>
<feature type="region of interest" description="Disordered" evidence="1">
    <location>
        <begin position="1044"/>
        <end position="1119"/>
    </location>
</feature>
<feature type="region of interest" description="Disordered" evidence="1">
    <location>
        <begin position="1368"/>
        <end position="1405"/>
    </location>
</feature>
<feature type="compositionally biased region" description="Polar residues" evidence="1">
    <location>
        <begin position="1176"/>
        <end position="1192"/>
    </location>
</feature>
<dbReference type="InterPro" id="IPR020635">
    <property type="entry name" value="Tyr_kinase_cat_dom"/>
</dbReference>
<feature type="compositionally biased region" description="Gly residues" evidence="1">
    <location>
        <begin position="1054"/>
        <end position="1067"/>
    </location>
</feature>
<dbReference type="EMBL" id="BNCO01000015">
    <property type="protein sequence ID" value="GIL53569.1"/>
    <property type="molecule type" value="Genomic_DNA"/>
</dbReference>
<feature type="compositionally biased region" description="Low complexity" evidence="1">
    <location>
        <begin position="752"/>
        <end position="796"/>
    </location>
</feature>
<feature type="compositionally biased region" description="Low complexity" evidence="1">
    <location>
        <begin position="340"/>
        <end position="349"/>
    </location>
</feature>
<feature type="region of interest" description="Disordered" evidence="1">
    <location>
        <begin position="709"/>
        <end position="853"/>
    </location>
</feature>
<dbReference type="Proteomes" id="UP000747399">
    <property type="component" value="Unassembled WGS sequence"/>
</dbReference>
<feature type="domain" description="Tyrosine-protein kinase catalytic" evidence="3">
    <location>
        <begin position="587"/>
        <end position="1592"/>
    </location>
</feature>
<feature type="region of interest" description="Disordered" evidence="1">
    <location>
        <begin position="1329"/>
        <end position="1355"/>
    </location>
</feature>
<dbReference type="InterPro" id="IPR011009">
    <property type="entry name" value="Kinase-like_dom_sf"/>
</dbReference>
<dbReference type="InterPro" id="IPR001245">
    <property type="entry name" value="Ser-Thr/Tyr_kinase_cat_dom"/>
</dbReference>
<organism evidence="4 5">
    <name type="scientific">Volvox africanus</name>
    <dbReference type="NCBI Taxonomy" id="51714"/>
    <lineage>
        <taxon>Eukaryota</taxon>
        <taxon>Viridiplantae</taxon>
        <taxon>Chlorophyta</taxon>
        <taxon>core chlorophytes</taxon>
        <taxon>Chlorophyceae</taxon>
        <taxon>CS clade</taxon>
        <taxon>Chlamydomonadales</taxon>
        <taxon>Volvocaceae</taxon>
        <taxon>Volvox</taxon>
    </lineage>
</organism>
<feature type="compositionally biased region" description="Basic and acidic residues" evidence="1">
    <location>
        <begin position="317"/>
        <end position="329"/>
    </location>
</feature>
<feature type="compositionally biased region" description="Low complexity" evidence="1">
    <location>
        <begin position="1147"/>
        <end position="1159"/>
    </location>
</feature>
<name>A0A8J4B416_9CHLO</name>
<keyword evidence="5" id="KW-1185">Reference proteome</keyword>
<protein>
    <recommendedName>
        <fullName evidence="3">Tyrosine-protein kinase catalytic domain-containing protein</fullName>
    </recommendedName>
</protein>
<feature type="compositionally biased region" description="Low complexity" evidence="1">
    <location>
        <begin position="1079"/>
        <end position="1090"/>
    </location>
</feature>
<feature type="chain" id="PRO_5035240739" description="Tyrosine-protein kinase catalytic domain-containing protein" evidence="2">
    <location>
        <begin position="44"/>
        <end position="1783"/>
    </location>
</feature>
<evidence type="ECO:0000256" key="1">
    <source>
        <dbReference type="SAM" id="MobiDB-lite"/>
    </source>
</evidence>
<feature type="compositionally biased region" description="Gly residues" evidence="1">
    <location>
        <begin position="1396"/>
        <end position="1405"/>
    </location>
</feature>
<feature type="compositionally biased region" description="Gly residues" evidence="1">
    <location>
        <begin position="818"/>
        <end position="846"/>
    </location>
</feature>
<evidence type="ECO:0000256" key="2">
    <source>
        <dbReference type="SAM" id="SignalP"/>
    </source>
</evidence>
<dbReference type="SUPFAM" id="SSF56112">
    <property type="entry name" value="Protein kinase-like (PK-like)"/>
    <property type="match status" value="2"/>
</dbReference>
<feature type="region of interest" description="Disordered" evidence="1">
    <location>
        <begin position="1147"/>
        <end position="1192"/>
    </location>
</feature>
<keyword evidence="2" id="KW-0732">Signal</keyword>
<dbReference type="InterPro" id="IPR008266">
    <property type="entry name" value="Tyr_kinase_AS"/>
</dbReference>
<dbReference type="GO" id="GO:0004713">
    <property type="term" value="F:protein tyrosine kinase activity"/>
    <property type="evidence" value="ECO:0007669"/>
    <property type="project" value="InterPro"/>
</dbReference>
<accession>A0A8J4B416</accession>
<evidence type="ECO:0000313" key="5">
    <source>
        <dbReference type="Proteomes" id="UP000747399"/>
    </source>
</evidence>
<dbReference type="PANTHER" id="PTHR44329">
    <property type="entry name" value="SERINE/THREONINE-PROTEIN KINASE TNNI3K-RELATED"/>
    <property type="match status" value="1"/>
</dbReference>
<feature type="signal peptide" evidence="2">
    <location>
        <begin position="1"/>
        <end position="43"/>
    </location>
</feature>
<dbReference type="PROSITE" id="PS00109">
    <property type="entry name" value="PROTEIN_KINASE_TYR"/>
    <property type="match status" value="1"/>
</dbReference>
<proteinExistence type="predicted"/>